<reference evidence="1 2" key="1">
    <citation type="submission" date="2018-10" db="EMBL/GenBank/DDBJ databases">
        <title>Genomic Encyclopedia of Type Strains, Phase IV (KMG-IV): sequencing the most valuable type-strain genomes for metagenomic binning, comparative biology and taxonomic classification.</title>
        <authorList>
            <person name="Goeker M."/>
        </authorList>
    </citation>
    <scope>NUCLEOTIDE SEQUENCE [LARGE SCALE GENOMIC DNA]</scope>
    <source>
        <strain evidence="1 2">DSM 3303</strain>
    </source>
</reference>
<dbReference type="EMBL" id="RBID01000011">
    <property type="protein sequence ID" value="RKQ61400.1"/>
    <property type="molecule type" value="Genomic_DNA"/>
</dbReference>
<comment type="caution">
    <text evidence="1">The sequence shown here is derived from an EMBL/GenBank/DDBJ whole genome shotgun (WGS) entry which is preliminary data.</text>
</comment>
<dbReference type="Proteomes" id="UP000279384">
    <property type="component" value="Unassembled WGS sequence"/>
</dbReference>
<sequence length="95" mass="10771">MNSTIDTAELVQSIKQLIYTLATPRPVIPADKQLWDAAACAEYLGVSSQHFMQRIAVSPDFPRAINIATGTSRNRRWKVAEIMRWADARQEKKRA</sequence>
<name>A0A495BJ80_VOGIN</name>
<organism evidence="1 2">
    <name type="scientific">Vogesella indigofera</name>
    <name type="common">Pseudomonas indigofera</name>
    <dbReference type="NCBI Taxonomy" id="45465"/>
    <lineage>
        <taxon>Bacteria</taxon>
        <taxon>Pseudomonadati</taxon>
        <taxon>Pseudomonadota</taxon>
        <taxon>Betaproteobacteria</taxon>
        <taxon>Neisseriales</taxon>
        <taxon>Chromobacteriaceae</taxon>
        <taxon>Vogesella</taxon>
    </lineage>
</organism>
<evidence type="ECO:0000313" key="2">
    <source>
        <dbReference type="Proteomes" id="UP000279384"/>
    </source>
</evidence>
<evidence type="ECO:0000313" key="1">
    <source>
        <dbReference type="EMBL" id="RKQ61400.1"/>
    </source>
</evidence>
<evidence type="ECO:0008006" key="3">
    <source>
        <dbReference type="Google" id="ProtNLM"/>
    </source>
</evidence>
<protein>
    <recommendedName>
        <fullName evidence="3">AlpA family transcriptional regulator</fullName>
    </recommendedName>
</protein>
<accession>A0A495BJ80</accession>
<proteinExistence type="predicted"/>
<dbReference type="RefSeq" id="WP_047965482.1">
    <property type="nucleotide sequence ID" value="NZ_RBID01000011.1"/>
</dbReference>
<dbReference type="AlphaFoldDB" id="A0A495BJ80"/>
<gene>
    <name evidence="1" type="ORF">C8E02_1174</name>
</gene>